<feature type="binding site" evidence="5">
    <location>
        <begin position="60"/>
        <end position="63"/>
    </location>
    <ligand>
        <name>GTP</name>
        <dbReference type="ChEBI" id="CHEBI:37565"/>
    </ligand>
</feature>
<comment type="similarity">
    <text evidence="4">Belongs to the TRAFAC class YlqF/YawG GTPase family. MTG1 subfamily.</text>
</comment>
<comment type="subcellular location">
    <subcellularLocation>
        <location evidence="4">Cytoplasm</location>
    </subcellularLocation>
</comment>
<evidence type="ECO:0000256" key="3">
    <source>
        <dbReference type="ARBA" id="ARBA00023134"/>
    </source>
</evidence>
<dbReference type="OrthoDB" id="9779790at2"/>
<dbReference type="GO" id="GO:0005737">
    <property type="term" value="C:cytoplasm"/>
    <property type="evidence" value="ECO:0007669"/>
    <property type="project" value="UniProtKB-SubCell"/>
</dbReference>
<dbReference type="Gene3D" id="1.10.1580.10">
    <property type="match status" value="1"/>
</dbReference>
<dbReference type="PANTHER" id="PTHR45782">
    <property type="entry name" value="MITOCHONDRIAL RIBOSOME-ASSOCIATED GTPASE 1"/>
    <property type="match status" value="1"/>
</dbReference>
<dbReference type="RefSeq" id="WP_066715236.1">
    <property type="nucleotide sequence ID" value="NZ_JARFNM010000001.1"/>
</dbReference>
<dbReference type="GO" id="GO:0005525">
    <property type="term" value="F:GTP binding"/>
    <property type="evidence" value="ECO:0007669"/>
    <property type="project" value="UniProtKB-KW"/>
</dbReference>
<feature type="domain" description="CP-type G" evidence="6">
    <location>
        <begin position="13"/>
        <end position="181"/>
    </location>
</feature>
<feature type="binding site" evidence="5">
    <location>
        <begin position="88"/>
        <end position="89"/>
    </location>
    <ligand>
        <name>GTP</name>
        <dbReference type="ChEBI" id="CHEBI:37565"/>
    </ligand>
</feature>
<keyword evidence="2 4" id="KW-0547">Nucleotide-binding</keyword>
<sequence>MEQIAQWFPGHMAKTFRNLNSQIKLVDVVLEMVDARLPYSSRNPELRRYTHNKVHLILMNKADLADAKVNQAWLNYFQANNLPTFLYNSKQRQQLPKLLQFIYTQAGALLERNEQRGLDQKDLKVMVVGVPNSGKSTFINNLVGRKSNDTGNRPGVTRQSKWIKSEVDNLAFLDTPGLLWPKIERVEAQLYLALVASIPETILDKENLTYKGFAHLWQYYPELLAKRYKLDSQSEFSVELFDEAVRNQGCIRAKGKLDYERFAKAFLNDLRNGTLGAISLERPTDYVNENEACE</sequence>
<name>A0A133Y6H2_9FIRM</name>
<dbReference type="InterPro" id="IPR019991">
    <property type="entry name" value="GTP-bd_ribosome_bgen"/>
</dbReference>
<reference evidence="8" key="1">
    <citation type="submission" date="2016-01" db="EMBL/GenBank/DDBJ databases">
        <authorList>
            <person name="Mitreva M."/>
            <person name="Pepin K.H."/>
            <person name="Mihindukulasuriya K.A."/>
            <person name="Fulton R."/>
            <person name="Fronick C."/>
            <person name="O'Laughlin M."/>
            <person name="Miner T."/>
            <person name="Herter B."/>
            <person name="Rosa B.A."/>
            <person name="Cordes M."/>
            <person name="Tomlinson C."/>
            <person name="Wollam A."/>
            <person name="Palsikar V.B."/>
            <person name="Mardis E.R."/>
            <person name="Wilson R.K."/>
        </authorList>
    </citation>
    <scope>NUCLEOTIDE SEQUENCE [LARGE SCALE GENOMIC DNA]</scope>
    <source>
        <strain evidence="8">KA00274</strain>
    </source>
</reference>
<dbReference type="STRING" id="1497955.HMPREF1872_01504"/>
<dbReference type="AlphaFoldDB" id="A0A133Y6H2"/>
<feature type="binding site" evidence="5">
    <location>
        <position position="177"/>
    </location>
    <ligand>
        <name>GTP</name>
        <dbReference type="ChEBI" id="CHEBI:37565"/>
    </ligand>
</feature>
<dbReference type="PROSITE" id="PS51721">
    <property type="entry name" value="G_CP"/>
    <property type="match status" value="1"/>
</dbReference>
<protein>
    <recommendedName>
        <fullName evidence="1 4">Ribosome biogenesis GTPase A</fullName>
    </recommendedName>
</protein>
<dbReference type="GO" id="GO:0006412">
    <property type="term" value="P:translation"/>
    <property type="evidence" value="ECO:0007669"/>
    <property type="project" value="TreeGrafter"/>
</dbReference>
<dbReference type="InterPro" id="IPR027417">
    <property type="entry name" value="P-loop_NTPase"/>
</dbReference>
<organism evidence="7 8">
    <name type="scientific">Amygdalobacter nucleatus</name>
    <dbReference type="NCBI Taxonomy" id="3029274"/>
    <lineage>
        <taxon>Bacteria</taxon>
        <taxon>Bacillati</taxon>
        <taxon>Bacillota</taxon>
        <taxon>Clostridia</taxon>
        <taxon>Eubacteriales</taxon>
        <taxon>Oscillospiraceae</taxon>
        <taxon>Amygdalobacter</taxon>
    </lineage>
</organism>
<dbReference type="NCBIfam" id="TIGR03596">
    <property type="entry name" value="GTPase_YlqF"/>
    <property type="match status" value="1"/>
</dbReference>
<comment type="function">
    <text evidence="4">Required for a late step of 50S ribosomal subunit assembly. Has GTPase activity.</text>
</comment>
<proteinExistence type="inferred from homology"/>
<evidence type="ECO:0000256" key="5">
    <source>
        <dbReference type="PIRSR" id="PIRSR006230-1"/>
    </source>
</evidence>
<keyword evidence="4" id="KW-0963">Cytoplasm</keyword>
<evidence type="ECO:0000313" key="7">
    <source>
        <dbReference type="EMBL" id="KXB38781.1"/>
    </source>
</evidence>
<keyword evidence="3 4" id="KW-0342">GTP-binding</keyword>
<keyword evidence="8" id="KW-1185">Reference proteome</keyword>
<evidence type="ECO:0000259" key="6">
    <source>
        <dbReference type="PROSITE" id="PS51721"/>
    </source>
</evidence>
<dbReference type="PIRSF" id="PIRSF006230">
    <property type="entry name" value="MG442"/>
    <property type="match status" value="1"/>
</dbReference>
<comment type="caution">
    <text evidence="7">The sequence shown here is derived from an EMBL/GenBank/DDBJ whole genome shotgun (WGS) entry which is preliminary data.</text>
</comment>
<dbReference type="PANTHER" id="PTHR45782:SF4">
    <property type="entry name" value="MITOCHONDRIAL RIBOSOME-ASSOCIATED GTPASE 1"/>
    <property type="match status" value="1"/>
</dbReference>
<dbReference type="CDD" id="cd01856">
    <property type="entry name" value="YlqF"/>
    <property type="match status" value="1"/>
</dbReference>
<dbReference type="InterPro" id="IPR023179">
    <property type="entry name" value="GTP-bd_ortho_bundle_sf"/>
</dbReference>
<evidence type="ECO:0000256" key="4">
    <source>
        <dbReference type="PIRNR" id="PIRNR006230"/>
    </source>
</evidence>
<dbReference type="GO" id="GO:0003924">
    <property type="term" value="F:GTPase activity"/>
    <property type="evidence" value="ECO:0007669"/>
    <property type="project" value="TreeGrafter"/>
</dbReference>
<dbReference type="Gene3D" id="3.40.50.300">
    <property type="entry name" value="P-loop containing nucleotide triphosphate hydrolases"/>
    <property type="match status" value="1"/>
</dbReference>
<accession>A0A133Y6H2</accession>
<dbReference type="InterPro" id="IPR006073">
    <property type="entry name" value="GTP-bd"/>
</dbReference>
<gene>
    <name evidence="7" type="ORF">HMPREF1872_01504</name>
</gene>
<dbReference type="InterPro" id="IPR030378">
    <property type="entry name" value="G_CP_dom"/>
</dbReference>
<dbReference type="Pfam" id="PF01926">
    <property type="entry name" value="MMR_HSR1"/>
    <property type="match status" value="1"/>
</dbReference>
<dbReference type="InterPro" id="IPR016478">
    <property type="entry name" value="GTPase_MTG1"/>
</dbReference>
<dbReference type="Proteomes" id="UP000070080">
    <property type="component" value="Unassembled WGS sequence"/>
</dbReference>
<dbReference type="SUPFAM" id="SSF52540">
    <property type="entry name" value="P-loop containing nucleoside triphosphate hydrolases"/>
    <property type="match status" value="1"/>
</dbReference>
<dbReference type="PATRIC" id="fig|1497955.3.peg.1467"/>
<feature type="binding site" evidence="5">
    <location>
        <begin position="132"/>
        <end position="137"/>
    </location>
    <ligand>
        <name>GTP</name>
        <dbReference type="ChEBI" id="CHEBI:37565"/>
    </ligand>
</feature>
<evidence type="ECO:0000256" key="1">
    <source>
        <dbReference type="ARBA" id="ARBA00014898"/>
    </source>
</evidence>
<evidence type="ECO:0000313" key="8">
    <source>
        <dbReference type="Proteomes" id="UP000070080"/>
    </source>
</evidence>
<evidence type="ECO:0000256" key="2">
    <source>
        <dbReference type="ARBA" id="ARBA00022741"/>
    </source>
</evidence>
<dbReference type="EMBL" id="LSCV01000046">
    <property type="protein sequence ID" value="KXB38781.1"/>
    <property type="molecule type" value="Genomic_DNA"/>
</dbReference>